<name>A0A0F5Y7F8_9CYAN</name>
<dbReference type="GO" id="GO:0005509">
    <property type="term" value="F:calcium ion binding"/>
    <property type="evidence" value="ECO:0007669"/>
    <property type="project" value="InterPro"/>
</dbReference>
<accession>A0A0F5Y7F8</accession>
<sequence length="180" mass="19928">MFKRITAILFVIVSLTLGGCVSIGAAGLNSFVDTGDGYEFLYPNGWVQVNVSDGPDVVFHDMIEQTENVSVVISPIPDNKTLDQIGTPTDVGYKLSKNAIAPPGSGREAELVNAESRQRGDKTYYLLEYAVTLPNQKRHDFASVTVSRGQLFTLNISTPEKRWEKTHEQLEQVARSFNVY</sequence>
<dbReference type="EMBL" id="LATL02000101">
    <property type="protein sequence ID" value="KKD34886.1"/>
    <property type="molecule type" value="Genomic_DNA"/>
</dbReference>
<dbReference type="Proteomes" id="UP000033607">
    <property type="component" value="Unassembled WGS sequence"/>
</dbReference>
<dbReference type="PROSITE" id="PS51257">
    <property type="entry name" value="PROKAR_LIPOPROTEIN"/>
    <property type="match status" value="1"/>
</dbReference>
<organism evidence="2 3">
    <name type="scientific">Limnoraphis robusta CS-951</name>
    <dbReference type="NCBI Taxonomy" id="1637645"/>
    <lineage>
        <taxon>Bacteria</taxon>
        <taxon>Bacillati</taxon>
        <taxon>Cyanobacteriota</taxon>
        <taxon>Cyanophyceae</taxon>
        <taxon>Oscillatoriophycideae</taxon>
        <taxon>Oscillatoriales</taxon>
        <taxon>Sirenicapillariaceae</taxon>
        <taxon>Limnoraphis</taxon>
    </lineage>
</organism>
<dbReference type="NCBIfam" id="NF040946">
    <property type="entry name" value="PSII_PsbP"/>
    <property type="match status" value="1"/>
</dbReference>
<gene>
    <name evidence="2" type="ORF">WN50_28335</name>
</gene>
<dbReference type="Gene3D" id="3.40.1000.10">
    <property type="entry name" value="Mog1/PsbP, alpha/beta/alpha sandwich"/>
    <property type="match status" value="1"/>
</dbReference>
<dbReference type="GO" id="GO:0015979">
    <property type="term" value="P:photosynthesis"/>
    <property type="evidence" value="ECO:0007669"/>
    <property type="project" value="InterPro"/>
</dbReference>
<dbReference type="SUPFAM" id="SSF55724">
    <property type="entry name" value="Mog1p/PsbP-like"/>
    <property type="match status" value="1"/>
</dbReference>
<dbReference type="PATRIC" id="fig|1637645.4.peg.2070"/>
<evidence type="ECO:0000313" key="3">
    <source>
        <dbReference type="Proteomes" id="UP000033607"/>
    </source>
</evidence>
<dbReference type="RefSeq" id="WP_046281967.1">
    <property type="nucleotide sequence ID" value="NZ_LATL02000101.1"/>
</dbReference>
<dbReference type="InterPro" id="IPR002683">
    <property type="entry name" value="PsbP_C"/>
</dbReference>
<evidence type="ECO:0000259" key="1">
    <source>
        <dbReference type="Pfam" id="PF01789"/>
    </source>
</evidence>
<dbReference type="Pfam" id="PF01789">
    <property type="entry name" value="PsbP"/>
    <property type="match status" value="1"/>
</dbReference>
<proteinExistence type="predicted"/>
<comment type="caution">
    <text evidence="2">The sequence shown here is derived from an EMBL/GenBank/DDBJ whole genome shotgun (WGS) entry which is preliminary data.</text>
</comment>
<dbReference type="AlphaFoldDB" id="A0A0F5Y7F8"/>
<dbReference type="InterPro" id="IPR016123">
    <property type="entry name" value="Mog1/PsbP_a/b/a-sand"/>
</dbReference>
<dbReference type="GO" id="GO:0019898">
    <property type="term" value="C:extrinsic component of membrane"/>
    <property type="evidence" value="ECO:0007669"/>
    <property type="project" value="InterPro"/>
</dbReference>
<evidence type="ECO:0000313" key="2">
    <source>
        <dbReference type="EMBL" id="KKD34886.1"/>
    </source>
</evidence>
<feature type="domain" description="PsbP C-terminal" evidence="1">
    <location>
        <begin position="27"/>
        <end position="179"/>
    </location>
</feature>
<protein>
    <submittedName>
        <fullName evidence="2">PsbP</fullName>
    </submittedName>
</protein>
<dbReference type="PANTHER" id="PTHR31407:SF16">
    <property type="entry name" value="PSBP DOMAIN-CONTAINING PROTEIN 7, CHLOROPLASTIC"/>
    <property type="match status" value="1"/>
</dbReference>
<dbReference type="GO" id="GO:0009654">
    <property type="term" value="C:photosystem II oxygen evolving complex"/>
    <property type="evidence" value="ECO:0007669"/>
    <property type="project" value="InterPro"/>
</dbReference>
<dbReference type="PANTHER" id="PTHR31407">
    <property type="match status" value="1"/>
</dbReference>
<dbReference type="OrthoDB" id="540197at2"/>
<reference evidence="2 3" key="1">
    <citation type="submission" date="2015-06" db="EMBL/GenBank/DDBJ databases">
        <title>Draft genome assembly of filamentous brackish cyanobacterium Limnoraphis robusta strain CS-951.</title>
        <authorList>
            <person name="Willis A."/>
            <person name="Parks M."/>
            <person name="Burford M.A."/>
        </authorList>
    </citation>
    <scope>NUCLEOTIDE SEQUENCE [LARGE SCALE GENOMIC DNA]</scope>
    <source>
        <strain evidence="2 3">CS-951</strain>
    </source>
</reference>